<evidence type="ECO:0000313" key="1">
    <source>
        <dbReference type="EMBL" id="KKR02001.1"/>
    </source>
</evidence>
<name>A0A837HPE3_9BACT</name>
<comment type="caution">
    <text evidence="1">The sequence shown here is derived from an EMBL/GenBank/DDBJ whole genome shotgun (WGS) entry which is preliminary data.</text>
</comment>
<protein>
    <submittedName>
        <fullName evidence="1">Uncharacterized protein</fullName>
    </submittedName>
</protein>
<dbReference type="EMBL" id="LBWE01000004">
    <property type="protein sequence ID" value="KKR02001.1"/>
    <property type="molecule type" value="Genomic_DNA"/>
</dbReference>
<accession>A0A837HPE3</accession>
<evidence type="ECO:0000313" key="2">
    <source>
        <dbReference type="Proteomes" id="UP000033998"/>
    </source>
</evidence>
<organism evidence="1 2">
    <name type="scientific">Candidatus Nomurabacteria bacterium GW2011_GWD2_39_12</name>
    <dbReference type="NCBI Taxonomy" id="1618759"/>
    <lineage>
        <taxon>Bacteria</taxon>
        <taxon>Candidatus Nomuraibacteriota</taxon>
    </lineage>
</organism>
<sequence length="82" mass="9757">MEREDPALQKGQHLIVVKDRETKLKSWKVYVYDEKMIKFIHEIEVPTKLSFDQLKNLLSALAGEKQCKIREKDWSTHIFVVE</sequence>
<dbReference type="AlphaFoldDB" id="A0A837HPE3"/>
<reference evidence="1 2" key="1">
    <citation type="journal article" date="2015" name="Nature">
        <title>rRNA introns, odd ribosomes, and small enigmatic genomes across a large radiation of phyla.</title>
        <authorList>
            <person name="Brown C.T."/>
            <person name="Hug L.A."/>
            <person name="Thomas B.C."/>
            <person name="Sharon I."/>
            <person name="Castelle C.J."/>
            <person name="Singh A."/>
            <person name="Wilkins M.J."/>
            <person name="Williams K.H."/>
            <person name="Banfield J.F."/>
        </authorList>
    </citation>
    <scope>NUCLEOTIDE SEQUENCE [LARGE SCALE GENOMIC DNA]</scope>
</reference>
<dbReference type="Proteomes" id="UP000033998">
    <property type="component" value="Unassembled WGS sequence"/>
</dbReference>
<gene>
    <name evidence="1" type="ORF">UT27_C0004G0072</name>
</gene>
<proteinExistence type="predicted"/>